<evidence type="ECO:0000256" key="2">
    <source>
        <dbReference type="ARBA" id="ARBA00004323"/>
    </source>
</evidence>
<keyword evidence="15" id="KW-0333">Golgi apparatus</keyword>
<evidence type="ECO:0000256" key="21">
    <source>
        <dbReference type="PROSITE-ProRule" id="PRU01006"/>
    </source>
</evidence>
<dbReference type="SMART" id="SM00320">
    <property type="entry name" value="WD40"/>
    <property type="match status" value="2"/>
</dbReference>
<feature type="repeat" description="CHCR" evidence="21">
    <location>
        <begin position="927"/>
        <end position="1068"/>
    </location>
</feature>
<dbReference type="GO" id="GO:0006623">
    <property type="term" value="P:protein targeting to vacuole"/>
    <property type="evidence" value="ECO:0007669"/>
    <property type="project" value="InterPro"/>
</dbReference>
<dbReference type="InterPro" id="IPR000547">
    <property type="entry name" value="Clathrin_H-chain/VPS_repeat"/>
</dbReference>
<dbReference type="GO" id="GO:0030897">
    <property type="term" value="C:HOPS complex"/>
    <property type="evidence" value="ECO:0007669"/>
    <property type="project" value="TreeGrafter"/>
</dbReference>
<keyword evidence="10 20" id="KW-0863">Zinc-finger</keyword>
<evidence type="ECO:0000313" key="23">
    <source>
        <dbReference type="EMBL" id="KAG5684260.1"/>
    </source>
</evidence>
<keyword evidence="14" id="KW-1133">Transmembrane helix</keyword>
<keyword evidence="13" id="KW-0735">Signal-anchor</keyword>
<keyword evidence="24" id="KW-1185">Reference proteome</keyword>
<evidence type="ECO:0000256" key="5">
    <source>
        <dbReference type="ARBA" id="ARBA00008661"/>
    </source>
</evidence>
<dbReference type="EC" id="2.4.1.134" evidence="19"/>
<evidence type="ECO:0000256" key="7">
    <source>
        <dbReference type="ARBA" id="ARBA00022676"/>
    </source>
</evidence>
<organism evidence="23 24">
    <name type="scientific">Polypedilum vanderplanki</name>
    <name type="common">Sleeping chironomid midge</name>
    <dbReference type="NCBI Taxonomy" id="319348"/>
    <lineage>
        <taxon>Eukaryota</taxon>
        <taxon>Metazoa</taxon>
        <taxon>Ecdysozoa</taxon>
        <taxon>Arthropoda</taxon>
        <taxon>Hexapoda</taxon>
        <taxon>Insecta</taxon>
        <taxon>Pterygota</taxon>
        <taxon>Neoptera</taxon>
        <taxon>Endopterygota</taxon>
        <taxon>Diptera</taxon>
        <taxon>Nematocera</taxon>
        <taxon>Chironomoidea</taxon>
        <taxon>Chironomidae</taxon>
        <taxon>Chironominae</taxon>
        <taxon>Polypedilum</taxon>
        <taxon>Polypedilum</taxon>
    </lineage>
</organism>
<dbReference type="Gene3D" id="3.90.550.50">
    <property type="match status" value="1"/>
</dbReference>
<dbReference type="PROSITE" id="PS50089">
    <property type="entry name" value="ZF_RING_2"/>
    <property type="match status" value="1"/>
</dbReference>
<evidence type="ECO:0000256" key="10">
    <source>
        <dbReference type="ARBA" id="ARBA00022771"/>
    </source>
</evidence>
<evidence type="ECO:0000256" key="18">
    <source>
        <dbReference type="ARBA" id="ARBA00023211"/>
    </source>
</evidence>
<dbReference type="GO" id="GO:0000139">
    <property type="term" value="C:Golgi membrane"/>
    <property type="evidence" value="ECO:0007669"/>
    <property type="project" value="UniProtKB-SubCell"/>
</dbReference>
<evidence type="ECO:0000256" key="14">
    <source>
        <dbReference type="ARBA" id="ARBA00022989"/>
    </source>
</evidence>
<dbReference type="Pfam" id="PF23556">
    <property type="entry name" value="TPR_Vps41"/>
    <property type="match status" value="1"/>
</dbReference>
<protein>
    <recommendedName>
        <fullName evidence="19">galactosylxylosylprotein 3-beta-galactosyltransferase</fullName>
        <ecNumber evidence="19">2.4.1.134</ecNumber>
    </recommendedName>
</protein>
<evidence type="ECO:0000256" key="11">
    <source>
        <dbReference type="ARBA" id="ARBA00022833"/>
    </source>
</evidence>
<evidence type="ECO:0000256" key="6">
    <source>
        <dbReference type="ARBA" id="ARBA00022448"/>
    </source>
</evidence>
<keyword evidence="6" id="KW-0813">Transport</keyword>
<keyword evidence="16" id="KW-0472">Membrane</keyword>
<dbReference type="FunFam" id="3.90.550.50:FF:000018">
    <property type="entry name" value="Hexosyltransferase"/>
    <property type="match status" value="1"/>
</dbReference>
<comment type="pathway">
    <text evidence="3">Glycan metabolism; chondroitin sulfate biosynthesis.</text>
</comment>
<dbReference type="PANTHER" id="PTHR12616:SF1">
    <property type="entry name" value="VACUOLAR PROTEIN SORTING-ASSOCIATED PROTEIN 41 HOMOLOG"/>
    <property type="match status" value="1"/>
</dbReference>
<dbReference type="OrthoDB" id="244107at2759"/>
<dbReference type="InterPro" id="IPR001680">
    <property type="entry name" value="WD40_rpt"/>
</dbReference>
<keyword evidence="9" id="KW-0812">Transmembrane</keyword>
<dbReference type="InterPro" id="IPR001841">
    <property type="entry name" value="Znf_RING"/>
</dbReference>
<comment type="similarity">
    <text evidence="5">Belongs to the glycosyltransferase 31 family.</text>
</comment>
<dbReference type="InterPro" id="IPR045111">
    <property type="entry name" value="Vps41/Vps8"/>
</dbReference>
<evidence type="ECO:0000256" key="9">
    <source>
        <dbReference type="ARBA" id="ARBA00022692"/>
    </source>
</evidence>
<dbReference type="Pfam" id="PF01762">
    <property type="entry name" value="Galactosyl_T"/>
    <property type="match status" value="1"/>
</dbReference>
<dbReference type="InterPro" id="IPR015943">
    <property type="entry name" value="WD40/YVTN_repeat-like_dom_sf"/>
</dbReference>
<keyword evidence="8" id="KW-0808">Transferase</keyword>
<comment type="subcellular location">
    <subcellularLocation>
        <location evidence="2">Golgi apparatus membrane</location>
        <topology evidence="2">Single-pass type II membrane protein</topology>
    </subcellularLocation>
</comment>
<dbReference type="Gene3D" id="2.130.10.10">
    <property type="entry name" value="YVTN repeat-like/Quinoprotein amine dehydrogenase"/>
    <property type="match status" value="1"/>
</dbReference>
<reference evidence="23" key="1">
    <citation type="submission" date="2021-03" db="EMBL/GenBank/DDBJ databases">
        <title>Chromosome level genome of the anhydrobiotic midge Polypedilum vanderplanki.</title>
        <authorList>
            <person name="Yoshida Y."/>
            <person name="Kikawada T."/>
            <person name="Gusev O."/>
        </authorList>
    </citation>
    <scope>NUCLEOTIDE SEQUENCE</scope>
    <source>
        <strain evidence="23">NIAS01</strain>
        <tissue evidence="23">Whole body or cell culture</tissue>
    </source>
</reference>
<evidence type="ECO:0000256" key="12">
    <source>
        <dbReference type="ARBA" id="ARBA00022927"/>
    </source>
</evidence>
<evidence type="ECO:0000256" key="3">
    <source>
        <dbReference type="ARBA" id="ARBA00004840"/>
    </source>
</evidence>
<comment type="caution">
    <text evidence="23">The sequence shown here is derived from an EMBL/GenBank/DDBJ whole genome shotgun (WGS) entry which is preliminary data.</text>
</comment>
<proteinExistence type="inferred from homology"/>
<gene>
    <name evidence="23" type="ORF">PVAND_013496</name>
</gene>
<dbReference type="GO" id="GO:0009267">
    <property type="term" value="P:cellular response to starvation"/>
    <property type="evidence" value="ECO:0007669"/>
    <property type="project" value="TreeGrafter"/>
</dbReference>
<dbReference type="EMBL" id="JADBJN010000001">
    <property type="protein sequence ID" value="KAG5684260.1"/>
    <property type="molecule type" value="Genomic_DNA"/>
</dbReference>
<name>A0A9J6CQU5_POLVA</name>
<evidence type="ECO:0000256" key="16">
    <source>
        <dbReference type="ARBA" id="ARBA00023136"/>
    </source>
</evidence>
<accession>A0A9J6CQU5</accession>
<keyword evidence="11" id="KW-0862">Zinc</keyword>
<evidence type="ECO:0000256" key="8">
    <source>
        <dbReference type="ARBA" id="ARBA00022679"/>
    </source>
</evidence>
<keyword evidence="7" id="KW-0328">Glycosyltransferase</keyword>
<evidence type="ECO:0000256" key="13">
    <source>
        <dbReference type="ARBA" id="ARBA00022968"/>
    </source>
</evidence>
<dbReference type="AlphaFoldDB" id="A0A9J6CQU5"/>
<dbReference type="GO" id="GO:0016236">
    <property type="term" value="P:macroautophagy"/>
    <property type="evidence" value="ECO:0007669"/>
    <property type="project" value="TreeGrafter"/>
</dbReference>
<evidence type="ECO:0000259" key="22">
    <source>
        <dbReference type="PROSITE" id="PS50089"/>
    </source>
</evidence>
<dbReference type="InterPro" id="IPR057780">
    <property type="entry name" value="Beta-prop_Vps41"/>
</dbReference>
<dbReference type="SUPFAM" id="SSF69322">
    <property type="entry name" value="Tricorn protease domain 2"/>
    <property type="match status" value="1"/>
</dbReference>
<keyword evidence="17" id="KW-0325">Glycoprotein</keyword>
<evidence type="ECO:0000256" key="19">
    <source>
        <dbReference type="ARBA" id="ARBA00066517"/>
    </source>
</evidence>
<comment type="pathway">
    <text evidence="4">Glycan metabolism; heparan sulfate biosynthesis.</text>
</comment>
<dbReference type="GO" id="GO:0034058">
    <property type="term" value="P:endosomal vesicle fusion"/>
    <property type="evidence" value="ECO:0007669"/>
    <property type="project" value="TreeGrafter"/>
</dbReference>
<dbReference type="GO" id="GO:0008270">
    <property type="term" value="F:zinc ion binding"/>
    <property type="evidence" value="ECO:0007669"/>
    <property type="project" value="UniProtKB-KW"/>
</dbReference>
<dbReference type="GO" id="GO:0005770">
    <property type="term" value="C:late endosome"/>
    <property type="evidence" value="ECO:0007669"/>
    <property type="project" value="TreeGrafter"/>
</dbReference>
<keyword evidence="12" id="KW-0653">Protein transport</keyword>
<evidence type="ECO:0000256" key="20">
    <source>
        <dbReference type="PROSITE-ProRule" id="PRU00175"/>
    </source>
</evidence>
<dbReference type="Proteomes" id="UP001107558">
    <property type="component" value="Chromosome 1"/>
</dbReference>
<evidence type="ECO:0000256" key="4">
    <source>
        <dbReference type="ARBA" id="ARBA00005093"/>
    </source>
</evidence>
<keyword evidence="10 20" id="KW-0479">Metal-binding</keyword>
<dbReference type="PANTHER" id="PTHR12616">
    <property type="entry name" value="VACUOLAR PROTEIN SORTING VPS41"/>
    <property type="match status" value="1"/>
</dbReference>
<feature type="domain" description="RING-type" evidence="22">
    <location>
        <begin position="1150"/>
        <end position="1195"/>
    </location>
</feature>
<dbReference type="PROSITE" id="PS50236">
    <property type="entry name" value="CHCR"/>
    <property type="match status" value="1"/>
</dbReference>
<evidence type="ECO:0000256" key="17">
    <source>
        <dbReference type="ARBA" id="ARBA00023180"/>
    </source>
</evidence>
<evidence type="ECO:0000256" key="1">
    <source>
        <dbReference type="ARBA" id="ARBA00001936"/>
    </source>
</evidence>
<dbReference type="GO" id="GO:0006024">
    <property type="term" value="P:glycosaminoglycan biosynthetic process"/>
    <property type="evidence" value="ECO:0007669"/>
    <property type="project" value="UniProtKB-ARBA"/>
</dbReference>
<keyword evidence="18" id="KW-0464">Manganese</keyword>
<dbReference type="SMART" id="SM00299">
    <property type="entry name" value="CLH"/>
    <property type="match status" value="1"/>
</dbReference>
<dbReference type="InterPro" id="IPR002659">
    <property type="entry name" value="Glyco_trans_31"/>
</dbReference>
<sequence length="1202" mass="140575">MENDKTQVEPIFKYIRIASDLREILKSDSISVCFPTSKILFIGSGWGVLYVLDHEGNAISEQKFPKHMVSINMISVDSKGEYIATCSDDGKIHINCLYSLDNSVYLNLEKQVKCIELDPDYGRSSGKRFIVGDHQLKLYEKTLLRGIKPTVLCDSEGNVNALKWSDGGQFIAWANAIGVRVYDLVEKCSLGLIRWEEPQEAKLSDFRCNLLWNNTTLFIGWAETIRICVIRKRSVLELSARNLPGYIVDPISTFKTEFYICGLAPLEKNQLVVLGLPKEKESDNKSQRPVLCVIQYKSNEYEELCTDSLTLKDYEFYTPNDYSLGCLIDENKYFVISPKDIVAASLYETDDRVKYLIEHDEYKCDISKFHDKVDENNYLIVALILTAPKNFDRRNVMRETWLSLRPWQLNDSFYQNQIIYIPSEQNNGFLKLESVQQQESSLKNYQKWLMNNHKGSNVKVPNLKIKTLFAIGTKDLDDETAKRIRAENDVYNDLLLLDELKDSYKNLTLKLLSALEKVNYVTPNFKYLLKCDDDSYVKLDYLALDLIEYTKKLKVKQLEKNLELYWGFFNGRANIKKSGQWKEVNYNLCDRYLPYALGGGYVISKNLVSYIGNHSTILNRYESEDISLGTWLSTFRNIHWRHDPRFDTTYIPRKCQKYHIVMHKRTITDMQEIHKGNHCFSEVKYDENKKPSEYFYDWSQLPSKCCSALCQFLKIFFNNTLVSIFNSLYEKALDVIREKGGKFSMTQVARLYVDHLLKEQKYDEAAKLCLDVFGNNVALWEDEVYKFLKAKQLRAISSYLPRTSDCKLNPQVYEMVMYEYLQFDIPGFLELIKEWQPHLYNTSVIINVIRGEFDKDKKMDKKEKKILLEALAILYSHEREYDKAVTMYIKLEHKDVFQLIKNHKLYNVIKPMIVDLMKLDTEKAINILLSQNDISPAEIVEKLKKSENEMFLYQYLDAFKRIDRAGKFDWELLNLYTKYDRDKMLPLLKRSYEYPLQDAYELCKVNLFYPEMVYLLERLGNTNEALEIILKKMENIRMAINFCCEHDDRELWEHLISESFEKPEIITLLMDGISGYSISIDPQMLIDRLHEGQEIPELKKALTKMLTGYSLQVSIHEGCNQILKTDYFDVHNKLIKQQGKAMYFGSQTVCSLCQRSIVNIKDRNSNKTPPDIIVFNCKHIFHESCKFDHDYCSICIPTKEVP</sequence>
<evidence type="ECO:0000256" key="15">
    <source>
        <dbReference type="ARBA" id="ARBA00023034"/>
    </source>
</evidence>
<evidence type="ECO:0000313" key="24">
    <source>
        <dbReference type="Proteomes" id="UP001107558"/>
    </source>
</evidence>
<dbReference type="Pfam" id="PF23411">
    <property type="entry name" value="Beta-prop_Vps41"/>
    <property type="match status" value="1"/>
</dbReference>
<dbReference type="GO" id="GO:0047220">
    <property type="term" value="F:galactosylxylosylprotein 3-beta-galactosyltransferase activity"/>
    <property type="evidence" value="ECO:0007669"/>
    <property type="project" value="UniProtKB-EC"/>
</dbReference>
<comment type="cofactor">
    <cofactor evidence="1">
        <name>Mn(2+)</name>
        <dbReference type="ChEBI" id="CHEBI:29035"/>
    </cofactor>
</comment>